<evidence type="ECO:0008006" key="3">
    <source>
        <dbReference type="Google" id="ProtNLM"/>
    </source>
</evidence>
<evidence type="ECO:0000313" key="2">
    <source>
        <dbReference type="Proteomes" id="UP000811246"/>
    </source>
</evidence>
<sequence>MYKIFVYHSLSPTSCYDSMIIFRLVVRGLSLTLNRYTFVFLFKECGNSLGVLEGEQVQVHAIKVGLENNVFVTNVLIGMYANWGLVEEARRMFDCSVERDMYSWNIMVGGYLGTGDMD</sequence>
<dbReference type="GO" id="GO:0009451">
    <property type="term" value="P:RNA modification"/>
    <property type="evidence" value="ECO:0007669"/>
    <property type="project" value="InterPro"/>
</dbReference>
<dbReference type="AlphaFoldDB" id="A0A922D0J4"/>
<gene>
    <name evidence="1" type="ORF">I3842_Q025800</name>
</gene>
<dbReference type="InterPro" id="IPR046960">
    <property type="entry name" value="PPR_At4g14850-like_plant"/>
</dbReference>
<comment type="caution">
    <text evidence="1">The sequence shown here is derived from an EMBL/GenBank/DDBJ whole genome shotgun (WGS) entry which is preliminary data.</text>
</comment>
<dbReference type="GO" id="GO:0003723">
    <property type="term" value="F:RNA binding"/>
    <property type="evidence" value="ECO:0007669"/>
    <property type="project" value="InterPro"/>
</dbReference>
<dbReference type="Proteomes" id="UP000811246">
    <property type="component" value="Unassembled WGS sequence"/>
</dbReference>
<reference evidence="1" key="1">
    <citation type="submission" date="2021-01" db="EMBL/GenBank/DDBJ databases">
        <authorList>
            <person name="Lovell J.T."/>
            <person name="Bentley N."/>
            <person name="Bhattarai G."/>
            <person name="Jenkins J.W."/>
            <person name="Sreedasyam A."/>
            <person name="Alarcon Y."/>
            <person name="Bock C."/>
            <person name="Boston L."/>
            <person name="Carlson J."/>
            <person name="Cervantes K."/>
            <person name="Clermont K."/>
            <person name="Krom N."/>
            <person name="Kubenka K."/>
            <person name="Mamidi S."/>
            <person name="Mattison C."/>
            <person name="Monteros M."/>
            <person name="Pisani C."/>
            <person name="Plott C."/>
            <person name="Rajasekar S."/>
            <person name="Rhein H.S."/>
            <person name="Rohla C."/>
            <person name="Song M."/>
            <person name="Hilaire R.S."/>
            <person name="Shu S."/>
            <person name="Wells L."/>
            <person name="Wang X."/>
            <person name="Webber J."/>
            <person name="Heerema R.J."/>
            <person name="Klein P."/>
            <person name="Conner P."/>
            <person name="Grauke L."/>
            <person name="Grimwood J."/>
            <person name="Schmutz J."/>
            <person name="Randall J.J."/>
        </authorList>
    </citation>
    <scope>NUCLEOTIDE SEQUENCE</scope>
    <source>
        <tissue evidence="1">Leaf</tissue>
    </source>
</reference>
<dbReference type="Pfam" id="PF01535">
    <property type="entry name" value="PPR"/>
    <property type="match status" value="1"/>
</dbReference>
<name>A0A922D0J4_CARIL</name>
<dbReference type="InterPro" id="IPR002885">
    <property type="entry name" value="PPR_rpt"/>
</dbReference>
<organism evidence="1 2">
    <name type="scientific">Carya illinoinensis</name>
    <name type="common">Pecan</name>
    <dbReference type="NCBI Taxonomy" id="32201"/>
    <lineage>
        <taxon>Eukaryota</taxon>
        <taxon>Viridiplantae</taxon>
        <taxon>Streptophyta</taxon>
        <taxon>Embryophyta</taxon>
        <taxon>Tracheophyta</taxon>
        <taxon>Spermatophyta</taxon>
        <taxon>Magnoliopsida</taxon>
        <taxon>eudicotyledons</taxon>
        <taxon>Gunneridae</taxon>
        <taxon>Pentapetalae</taxon>
        <taxon>rosids</taxon>
        <taxon>fabids</taxon>
        <taxon>Fagales</taxon>
        <taxon>Juglandaceae</taxon>
        <taxon>Carya</taxon>
    </lineage>
</organism>
<dbReference type="EMBL" id="MU228865">
    <property type="protein sequence ID" value="KAG6621467.1"/>
    <property type="molecule type" value="Genomic_DNA"/>
</dbReference>
<proteinExistence type="predicted"/>
<protein>
    <recommendedName>
        <fullName evidence="3">Pentatricopeptide repeat-containing protein</fullName>
    </recommendedName>
</protein>
<dbReference type="PANTHER" id="PTHR47926">
    <property type="entry name" value="PENTATRICOPEPTIDE REPEAT-CONTAINING PROTEIN"/>
    <property type="match status" value="1"/>
</dbReference>
<accession>A0A922D0J4</accession>
<evidence type="ECO:0000313" key="1">
    <source>
        <dbReference type="EMBL" id="KAG6621467.1"/>
    </source>
</evidence>